<sequence>MRRAGVVSWLLLGIFLAASTILSIVATVSGIIVPLLVAVVIGIVFRPLVDILEQQHVNRNTGTVLTMLFILVGIVILLIILVRGFVYQGAEIVTQIQAGWTGLQAWLMQFEIDEGILESISVTVHTAIPALGQGIVGLLTNTFSGIVTFLIGAYFSIFILFFILRDGPEIDLWMSRQLNLKPETGAAIIADTSRSIRLYFRGTAITAAITAIVVAIPLIYLNVPLVSSILILYFFTSFIPYIGAFIGGAFAVIIAFGSGGPEAALIIAVAVTISNGALQNAINSWVLGATLKMHPLAVFLVTIAAGIVGGVLAMVLAVPLTAVVVQTVHRLKEEGVFVEPLNSTHGGNIE</sequence>
<dbReference type="Proteomes" id="UP000509594">
    <property type="component" value="Chromosome"/>
</dbReference>
<dbReference type="GeneID" id="55822242"/>
<keyword evidence="3" id="KW-0813">Transport</keyword>
<feature type="transmembrane region" description="Helical" evidence="8">
    <location>
        <begin position="297"/>
        <end position="325"/>
    </location>
</feature>
<evidence type="ECO:0000256" key="2">
    <source>
        <dbReference type="ARBA" id="ARBA00009773"/>
    </source>
</evidence>
<dbReference type="InterPro" id="IPR002549">
    <property type="entry name" value="AI-2E-like"/>
</dbReference>
<dbReference type="GO" id="GO:0005886">
    <property type="term" value="C:plasma membrane"/>
    <property type="evidence" value="ECO:0007669"/>
    <property type="project" value="UniProtKB-SubCell"/>
</dbReference>
<keyword evidence="10" id="KW-1185">Reference proteome</keyword>
<evidence type="ECO:0000256" key="3">
    <source>
        <dbReference type="ARBA" id="ARBA00022448"/>
    </source>
</evidence>
<dbReference type="PANTHER" id="PTHR21716">
    <property type="entry name" value="TRANSMEMBRANE PROTEIN"/>
    <property type="match status" value="1"/>
</dbReference>
<feature type="transmembrane region" description="Helical" evidence="8">
    <location>
        <begin position="27"/>
        <end position="49"/>
    </location>
</feature>
<dbReference type="OrthoDB" id="137163at2157"/>
<feature type="transmembrane region" description="Helical" evidence="8">
    <location>
        <begin position="232"/>
        <end position="256"/>
    </location>
</feature>
<reference evidence="9 10" key="1">
    <citation type="submission" date="2020-06" db="EMBL/GenBank/DDBJ databases">
        <title>Methanolobus halotolerans sp. nov., isolated from a saline lake Tus in Siberia.</title>
        <authorList>
            <person name="Shen Y."/>
            <person name="Chen S.-C."/>
            <person name="Lai M.-C."/>
            <person name="Huang H.-H."/>
            <person name="Chiu H.-H."/>
            <person name="Tang S.-L."/>
            <person name="Rogozin D.Y."/>
            <person name="Degermendzhy A.G."/>
        </authorList>
    </citation>
    <scope>NUCLEOTIDE SEQUENCE [LARGE SCALE GENOMIC DNA]</scope>
    <source>
        <strain evidence="9 10">DSM 21339</strain>
    </source>
</reference>
<evidence type="ECO:0000256" key="7">
    <source>
        <dbReference type="ARBA" id="ARBA00023136"/>
    </source>
</evidence>
<comment type="subcellular location">
    <subcellularLocation>
        <location evidence="1">Cell membrane</location>
        <topology evidence="1">Multi-pass membrane protein</topology>
    </subcellularLocation>
</comment>
<evidence type="ECO:0000256" key="1">
    <source>
        <dbReference type="ARBA" id="ARBA00004651"/>
    </source>
</evidence>
<dbReference type="Pfam" id="PF01594">
    <property type="entry name" value="AI-2E_transport"/>
    <property type="match status" value="1"/>
</dbReference>
<keyword evidence="4" id="KW-1003">Cell membrane</keyword>
<evidence type="ECO:0000256" key="6">
    <source>
        <dbReference type="ARBA" id="ARBA00022989"/>
    </source>
</evidence>
<evidence type="ECO:0000256" key="4">
    <source>
        <dbReference type="ARBA" id="ARBA00022475"/>
    </source>
</evidence>
<keyword evidence="7 8" id="KW-0472">Membrane</keyword>
<organism evidence="9 10">
    <name type="scientific">Methanolobus zinderi</name>
    <dbReference type="NCBI Taxonomy" id="536044"/>
    <lineage>
        <taxon>Archaea</taxon>
        <taxon>Methanobacteriati</taxon>
        <taxon>Methanobacteriota</taxon>
        <taxon>Stenosarchaea group</taxon>
        <taxon>Methanomicrobia</taxon>
        <taxon>Methanosarcinales</taxon>
        <taxon>Methanosarcinaceae</taxon>
        <taxon>Methanolobus</taxon>
    </lineage>
</organism>
<keyword evidence="5 8" id="KW-0812">Transmembrane</keyword>
<accession>A0A7D5ICH5</accession>
<gene>
    <name evidence="9" type="ORF">HWN40_11165</name>
</gene>
<proteinExistence type="inferred from homology"/>
<evidence type="ECO:0000313" key="9">
    <source>
        <dbReference type="EMBL" id="QLC50749.1"/>
    </source>
</evidence>
<dbReference type="EMBL" id="CP058215">
    <property type="protein sequence ID" value="QLC50749.1"/>
    <property type="molecule type" value="Genomic_DNA"/>
</dbReference>
<comment type="similarity">
    <text evidence="2">Belongs to the autoinducer-2 exporter (AI-2E) (TC 2.A.86) family.</text>
</comment>
<keyword evidence="6 8" id="KW-1133">Transmembrane helix</keyword>
<feature type="transmembrane region" description="Helical" evidence="8">
    <location>
        <begin position="263"/>
        <end position="282"/>
    </location>
</feature>
<dbReference type="KEGG" id="mzi:HWN40_11165"/>
<evidence type="ECO:0000256" key="8">
    <source>
        <dbReference type="SAM" id="Phobius"/>
    </source>
</evidence>
<protein>
    <submittedName>
        <fullName evidence="9">AI-2E family transporter</fullName>
    </submittedName>
</protein>
<dbReference type="PANTHER" id="PTHR21716:SF53">
    <property type="entry name" value="PERMEASE PERM-RELATED"/>
    <property type="match status" value="1"/>
</dbReference>
<name>A0A7D5ICH5_9EURY</name>
<dbReference type="AlphaFoldDB" id="A0A7D5ICH5"/>
<feature type="transmembrane region" description="Helical" evidence="8">
    <location>
        <begin position="198"/>
        <end position="220"/>
    </location>
</feature>
<dbReference type="RefSeq" id="WP_176965804.1">
    <property type="nucleotide sequence ID" value="NZ_CP058215.1"/>
</dbReference>
<feature type="transmembrane region" description="Helical" evidence="8">
    <location>
        <begin position="143"/>
        <end position="164"/>
    </location>
</feature>
<feature type="transmembrane region" description="Helical" evidence="8">
    <location>
        <begin position="61"/>
        <end position="82"/>
    </location>
</feature>
<evidence type="ECO:0000313" key="10">
    <source>
        <dbReference type="Proteomes" id="UP000509594"/>
    </source>
</evidence>
<evidence type="ECO:0000256" key="5">
    <source>
        <dbReference type="ARBA" id="ARBA00022692"/>
    </source>
</evidence>